<proteinExistence type="inferred from homology"/>
<evidence type="ECO:0000313" key="3">
    <source>
        <dbReference type="EMBL" id="MBT2990342.1"/>
    </source>
</evidence>
<evidence type="ECO:0000313" key="4">
    <source>
        <dbReference type="Proteomes" id="UP000770889"/>
    </source>
</evidence>
<dbReference type="InterPro" id="IPR007415">
    <property type="entry name" value="Nitrogenase_MoFe_mat_NifZ"/>
</dbReference>
<comment type="caution">
    <text evidence="3">The sequence shown here is derived from an EMBL/GenBank/DDBJ whole genome shotgun (WGS) entry which is preliminary data.</text>
</comment>
<gene>
    <name evidence="3" type="ORF">KME65_15410</name>
</gene>
<dbReference type="Pfam" id="PF04319">
    <property type="entry name" value="NifZ"/>
    <property type="match status" value="1"/>
</dbReference>
<protein>
    <submittedName>
        <fullName evidence="3">Nitrogen fixation protein NifZ</fullName>
    </submittedName>
</protein>
<name>A0A944MFA8_9GAMM</name>
<dbReference type="AlphaFoldDB" id="A0A944MFA8"/>
<evidence type="ECO:0000256" key="1">
    <source>
        <dbReference type="ARBA" id="ARBA00008027"/>
    </source>
</evidence>
<sequence length="98" mass="10707">MTLEQLNPGDMVYAASHIYNDGGIPEIADDALLAEPGTRGVIVETGHLEEAPQRVIFLVRFEDSDLNLGPPTGCWAEELSATKLELEERDRDRAGPVC</sequence>
<accession>A0A944MFA8</accession>
<reference evidence="3 4" key="1">
    <citation type="submission" date="2021-05" db="EMBL/GenBank/DDBJ databases">
        <title>Genetic and Functional Diversity in Clade A Lucinid endosymbionts from the Bahamas.</title>
        <authorList>
            <person name="Giani N.M."/>
            <person name="Engel A.S."/>
            <person name="Campbell B.J."/>
        </authorList>
    </citation>
    <scope>NUCLEOTIDE SEQUENCE [LARGE SCALE GENOMIC DNA]</scope>
    <source>
        <strain evidence="3">LUC16012Gg_MoonRockCtena</strain>
    </source>
</reference>
<dbReference type="GO" id="GO:0009399">
    <property type="term" value="P:nitrogen fixation"/>
    <property type="evidence" value="ECO:0007669"/>
    <property type="project" value="InterPro"/>
</dbReference>
<dbReference type="Proteomes" id="UP000770889">
    <property type="component" value="Unassembled WGS sequence"/>
</dbReference>
<evidence type="ECO:0000256" key="2">
    <source>
        <dbReference type="ARBA" id="ARBA00023231"/>
    </source>
</evidence>
<comment type="similarity">
    <text evidence="1">Belongs to the NifZ family.</text>
</comment>
<organism evidence="3 4">
    <name type="scientific">Candidatus Thiodiazotropha taylori</name>
    <dbReference type="NCBI Taxonomy" id="2792791"/>
    <lineage>
        <taxon>Bacteria</taxon>
        <taxon>Pseudomonadati</taxon>
        <taxon>Pseudomonadota</taxon>
        <taxon>Gammaproteobacteria</taxon>
        <taxon>Chromatiales</taxon>
        <taxon>Sedimenticolaceae</taxon>
        <taxon>Candidatus Thiodiazotropha</taxon>
    </lineage>
</organism>
<dbReference type="EMBL" id="JAHHGM010000016">
    <property type="protein sequence ID" value="MBT2990342.1"/>
    <property type="molecule type" value="Genomic_DNA"/>
</dbReference>
<keyword evidence="2" id="KW-0535">Nitrogen fixation</keyword>